<evidence type="ECO:0000259" key="1">
    <source>
        <dbReference type="Pfam" id="PF02121"/>
    </source>
</evidence>
<dbReference type="Proteomes" id="UP001470230">
    <property type="component" value="Unassembled WGS sequence"/>
</dbReference>
<dbReference type="InterPro" id="IPR055261">
    <property type="entry name" value="PI_transfer_N"/>
</dbReference>
<dbReference type="InterPro" id="IPR001666">
    <property type="entry name" value="PI_transfer"/>
</dbReference>
<organism evidence="2 3">
    <name type="scientific">Tritrichomonas musculus</name>
    <dbReference type="NCBI Taxonomy" id="1915356"/>
    <lineage>
        <taxon>Eukaryota</taxon>
        <taxon>Metamonada</taxon>
        <taxon>Parabasalia</taxon>
        <taxon>Tritrichomonadida</taxon>
        <taxon>Tritrichomonadidae</taxon>
        <taxon>Tritrichomonas</taxon>
    </lineage>
</organism>
<accession>A0ABR2GY68</accession>
<dbReference type="Gene3D" id="3.30.530.20">
    <property type="match status" value="1"/>
</dbReference>
<dbReference type="Pfam" id="PF02121">
    <property type="entry name" value="IP_trans"/>
    <property type="match status" value="1"/>
</dbReference>
<sequence>MKIFEFRVIVPTRLDKYSIGNRYMNLEYVKSEAGGGEGIELVQNEKFKNDNEEGQYTYKIFHIKSKIPGFIRWAVPDKYLHFHEKSWNAYPHYNTHNFVPSLGDDFILKVESQHIEYRHGMKFPENALKLSEEELKKRKIWYLDIVDGDPKPSEENLIMEGFSCPEAGISELKGKDGSYDHSKVPEWTKHYNGDMVCCIKVVKFHFKWWGLQKAVEKFVTKSVYPKIFTDSHRKLISTSKDWFQLSYDDILRLEIEAADKQKEGEGFIKDEE</sequence>
<feature type="domain" description="Phosphatidylinositol transfer protein N-terminal" evidence="1">
    <location>
        <begin position="1"/>
        <end position="256"/>
    </location>
</feature>
<dbReference type="SUPFAM" id="SSF55961">
    <property type="entry name" value="Bet v1-like"/>
    <property type="match status" value="1"/>
</dbReference>
<dbReference type="PANTHER" id="PTHR10658:SF11">
    <property type="entry name" value="VIBRATOR, ISOFORM B"/>
    <property type="match status" value="1"/>
</dbReference>
<proteinExistence type="predicted"/>
<dbReference type="PANTHER" id="PTHR10658">
    <property type="entry name" value="PHOSPHATIDYLINOSITOL TRANSFER PROTEIN"/>
    <property type="match status" value="1"/>
</dbReference>
<comment type="caution">
    <text evidence="2">The sequence shown here is derived from an EMBL/GenBank/DDBJ whole genome shotgun (WGS) entry which is preliminary data.</text>
</comment>
<name>A0ABR2GY68_9EUKA</name>
<protein>
    <recommendedName>
        <fullName evidence="1">Phosphatidylinositol transfer protein N-terminal domain-containing protein</fullName>
    </recommendedName>
</protein>
<reference evidence="2 3" key="1">
    <citation type="submission" date="2024-04" db="EMBL/GenBank/DDBJ databases">
        <title>Tritrichomonas musculus Genome.</title>
        <authorList>
            <person name="Alves-Ferreira E."/>
            <person name="Grigg M."/>
            <person name="Lorenzi H."/>
            <person name="Galac M."/>
        </authorList>
    </citation>
    <scope>NUCLEOTIDE SEQUENCE [LARGE SCALE GENOMIC DNA]</scope>
    <source>
        <strain evidence="2 3">EAF2021</strain>
    </source>
</reference>
<dbReference type="EMBL" id="JAPFFF010000054">
    <property type="protein sequence ID" value="KAK8838879.1"/>
    <property type="molecule type" value="Genomic_DNA"/>
</dbReference>
<keyword evidence="3" id="KW-1185">Reference proteome</keyword>
<dbReference type="InterPro" id="IPR023393">
    <property type="entry name" value="START-like_dom_sf"/>
</dbReference>
<dbReference type="PRINTS" id="PR00391">
    <property type="entry name" value="PITRANSFER"/>
</dbReference>
<gene>
    <name evidence="2" type="ORF">M9Y10_032921</name>
</gene>
<evidence type="ECO:0000313" key="3">
    <source>
        <dbReference type="Proteomes" id="UP001470230"/>
    </source>
</evidence>
<evidence type="ECO:0000313" key="2">
    <source>
        <dbReference type="EMBL" id="KAK8838879.1"/>
    </source>
</evidence>